<evidence type="ECO:0000256" key="7">
    <source>
        <dbReference type="RuleBase" id="RU004504"/>
    </source>
</evidence>
<comment type="caution">
    <text evidence="10">The sequence shown here is derived from an EMBL/GenBank/DDBJ whole genome shotgun (WGS) entry which is preliminary data.</text>
</comment>
<keyword evidence="4 8" id="KW-0808">Transferase</keyword>
<feature type="domain" description="Aminotransferase class V" evidence="9">
    <location>
        <begin position="25"/>
        <end position="395"/>
    </location>
</feature>
<evidence type="ECO:0000256" key="4">
    <source>
        <dbReference type="ARBA" id="ARBA00022679"/>
    </source>
</evidence>
<dbReference type="PANTHER" id="PTHR43586:SF8">
    <property type="entry name" value="CYSTEINE DESULFURASE 1, CHLOROPLASTIC"/>
    <property type="match status" value="1"/>
</dbReference>
<dbReference type="Pfam" id="PF00266">
    <property type="entry name" value="Aminotran_5"/>
    <property type="match status" value="1"/>
</dbReference>
<evidence type="ECO:0000256" key="5">
    <source>
        <dbReference type="ARBA" id="ARBA00022898"/>
    </source>
</evidence>
<dbReference type="Proteomes" id="UP000018461">
    <property type="component" value="Unassembled WGS sequence"/>
</dbReference>
<dbReference type="PANTHER" id="PTHR43586">
    <property type="entry name" value="CYSTEINE DESULFURASE"/>
    <property type="match status" value="1"/>
</dbReference>
<dbReference type="PROSITE" id="PS00595">
    <property type="entry name" value="AA_TRANSFER_CLASS_5"/>
    <property type="match status" value="1"/>
</dbReference>
<name>G9WMN2_9FIRM</name>
<comment type="cofactor">
    <cofactor evidence="1 7">
        <name>pyridoxal 5'-phosphate</name>
        <dbReference type="ChEBI" id="CHEBI:597326"/>
    </cofactor>
</comment>
<dbReference type="Gene3D" id="3.40.640.10">
    <property type="entry name" value="Type I PLP-dependent aspartate aminotransferase-like (Major domain)"/>
    <property type="match status" value="1"/>
</dbReference>
<dbReference type="InterPro" id="IPR010970">
    <property type="entry name" value="Cys_dSase_SufS"/>
</dbReference>
<dbReference type="GO" id="GO:0030170">
    <property type="term" value="F:pyridoxal phosphate binding"/>
    <property type="evidence" value="ECO:0007669"/>
    <property type="project" value="UniProtKB-UniRule"/>
</dbReference>
<evidence type="ECO:0000259" key="9">
    <source>
        <dbReference type="Pfam" id="PF00266"/>
    </source>
</evidence>
<dbReference type="InterPro" id="IPR015422">
    <property type="entry name" value="PyrdxlP-dep_Trfase_small"/>
</dbReference>
<dbReference type="InterPro" id="IPR000192">
    <property type="entry name" value="Aminotrans_V_dom"/>
</dbReference>
<dbReference type="STRING" id="796943.HMPREF9625_00615"/>
<protein>
    <recommendedName>
        <fullName evidence="3 8">Cysteine desulfurase</fullName>
        <ecNumber evidence="3 8">2.8.1.7</ecNumber>
    </recommendedName>
</protein>
<proteinExistence type="inferred from homology"/>
<dbReference type="InterPro" id="IPR016454">
    <property type="entry name" value="Cysteine_dSase"/>
</dbReference>
<evidence type="ECO:0000313" key="11">
    <source>
        <dbReference type="Proteomes" id="UP000018461"/>
    </source>
</evidence>
<sequence>MEEREKEIARIKADFPIFKSADFFYLDNAATTQKPYTVLEAMKNYYETENANPLRGLYELSLKATEAYEKARVSVQNFLNAKSAEEIIFVRNATEGLNLVAQSYGRAFLKEGDEILITIMEHHSNLIPWQQIAKEKGAKLTFLEPNEEGLISLESFKKALNDKVKIVAMAEVSNVLGNRQDIETFVKLTHENNAIFVCDGAQSVPHRKVDVQAMDVDFLAFSGHKVYGPMGIGAVYGKKELLEKMPPFLFGGEMIEYVTKEDATWAELPHKFEAGTVNVGGAVGLEAAIQYIEKLGFSFIEEREKELSEYLMAGMKEIPHVHILGSEKGKNHHGIMTFTIDGVHPHDIAEIMDSHKVCIRAGHHCAQPLMKFMGTPSTSRVSLGLYNTKEDVDAFLAALKTIRGAMGYGE</sequence>
<evidence type="ECO:0000256" key="3">
    <source>
        <dbReference type="ARBA" id="ARBA00012239"/>
    </source>
</evidence>
<dbReference type="CDD" id="cd06453">
    <property type="entry name" value="SufS_like"/>
    <property type="match status" value="1"/>
</dbReference>
<dbReference type="NCBIfam" id="TIGR01979">
    <property type="entry name" value="sufS"/>
    <property type="match status" value="1"/>
</dbReference>
<comment type="function">
    <text evidence="8">Catalyzes the removal of elemental sulfur and selenium atoms from L-cysteine, L-cystine, L-selenocysteine, and L-selenocystine to produce L-alanine.</text>
</comment>
<dbReference type="EMBL" id="AFZC02000003">
    <property type="protein sequence ID" value="EHL11785.1"/>
    <property type="molecule type" value="Genomic_DNA"/>
</dbReference>
<keyword evidence="11" id="KW-1185">Reference proteome</keyword>
<dbReference type="InterPro" id="IPR015421">
    <property type="entry name" value="PyrdxlP-dep_Trfase_major"/>
</dbReference>
<dbReference type="RefSeq" id="WP_009534476.1">
    <property type="nucleotide sequence ID" value="NZ_KE148312.1"/>
</dbReference>
<dbReference type="PIRSF" id="PIRSF005572">
    <property type="entry name" value="NifS"/>
    <property type="match status" value="1"/>
</dbReference>
<dbReference type="GO" id="GO:0006534">
    <property type="term" value="P:cysteine metabolic process"/>
    <property type="evidence" value="ECO:0007669"/>
    <property type="project" value="UniProtKB-UniRule"/>
</dbReference>
<dbReference type="AlphaFoldDB" id="G9WMN2"/>
<comment type="catalytic activity">
    <reaction evidence="6 8">
        <text>(sulfur carrier)-H + L-cysteine = (sulfur carrier)-SH + L-alanine</text>
        <dbReference type="Rhea" id="RHEA:43892"/>
        <dbReference type="Rhea" id="RHEA-COMP:14737"/>
        <dbReference type="Rhea" id="RHEA-COMP:14739"/>
        <dbReference type="ChEBI" id="CHEBI:29917"/>
        <dbReference type="ChEBI" id="CHEBI:35235"/>
        <dbReference type="ChEBI" id="CHEBI:57972"/>
        <dbReference type="ChEBI" id="CHEBI:64428"/>
        <dbReference type="EC" id="2.8.1.7"/>
    </reaction>
</comment>
<dbReference type="EC" id="2.8.1.7" evidence="3 8"/>
<dbReference type="Gene3D" id="3.90.1150.10">
    <property type="entry name" value="Aspartate Aminotransferase, domain 1"/>
    <property type="match status" value="1"/>
</dbReference>
<reference evidence="10" key="2">
    <citation type="submission" date="2013-03" db="EMBL/GenBank/DDBJ databases">
        <title>The Genome Sequence of Oribacterium sp. ACB1.</title>
        <authorList>
            <consortium name="The Broad Institute Genomics Platform"/>
            <consortium name="The Broad Institute Genome Sequencing Center for Infectious Disease"/>
            <person name="Earl A."/>
            <person name="Ward D."/>
            <person name="Feldgarden M."/>
            <person name="Gevers D."/>
            <person name="Sizova M."/>
            <person name="Hazen A."/>
            <person name="Epstein S."/>
            <person name="Walker B."/>
            <person name="Young S."/>
            <person name="Zeng Q."/>
            <person name="Gargeya S."/>
            <person name="Fitzgerald M."/>
            <person name="Haas B."/>
            <person name="Abouelleil A."/>
            <person name="Allen A.W."/>
            <person name="Alvarado L."/>
            <person name="Arachchi H.M."/>
            <person name="Berlin A.M."/>
            <person name="Chapman S.B."/>
            <person name="Gainer-Dewar J."/>
            <person name="Goldberg J."/>
            <person name="Griggs A."/>
            <person name="Gujja S."/>
            <person name="Hansen M."/>
            <person name="Howarth C."/>
            <person name="Imamovic A."/>
            <person name="Ireland A."/>
            <person name="Larimer J."/>
            <person name="McCowan C."/>
            <person name="Murphy C."/>
            <person name="Pearson M."/>
            <person name="Poon T.W."/>
            <person name="Priest M."/>
            <person name="Roberts A."/>
            <person name="Saif S."/>
            <person name="Shea T."/>
            <person name="Sisk P."/>
            <person name="Sykes S."/>
            <person name="Wortman J."/>
            <person name="Nusbaum C."/>
            <person name="Birren B."/>
        </authorList>
    </citation>
    <scope>NUCLEOTIDE SEQUENCE [LARGE SCALE GENOMIC DNA]</scope>
    <source>
        <strain evidence="10">ACB1</strain>
    </source>
</reference>
<reference evidence="10" key="1">
    <citation type="submission" date="2011-08" db="EMBL/GenBank/DDBJ databases">
        <authorList>
            <consortium name="The Broad Institute Genome Sequencing Platform"/>
            <person name="Earl A."/>
            <person name="Ward D."/>
            <person name="Feldgarden M."/>
            <person name="Gevers D."/>
            <person name="Sizova M."/>
            <person name="Hazen A."/>
            <person name="Epstein S."/>
            <person name="Young S.K."/>
            <person name="Zeng Q."/>
            <person name="Gargeya S."/>
            <person name="Fitzgerald M."/>
            <person name="Haas B."/>
            <person name="Abouelleil A."/>
            <person name="Alvarado L."/>
            <person name="Arachchi H.M."/>
            <person name="Berlin A."/>
            <person name="Brown A."/>
            <person name="Chapman S.B."/>
            <person name="Chen Z."/>
            <person name="Dunbar C."/>
            <person name="Freedman E."/>
            <person name="Gearin G."/>
            <person name="Gellesch M."/>
            <person name="Goldberg J."/>
            <person name="Griggs A."/>
            <person name="Gujja S."/>
            <person name="Heiman D."/>
            <person name="Howarth C."/>
            <person name="Larson L."/>
            <person name="Lui A."/>
            <person name="MacDonald P.J.P."/>
            <person name="Montmayeur A."/>
            <person name="Murphy C."/>
            <person name="Neiman D."/>
            <person name="Pearson M."/>
            <person name="Priest M."/>
            <person name="Roberts A."/>
            <person name="Saif S."/>
            <person name="Shea T."/>
            <person name="Shenoy N."/>
            <person name="Sisk P."/>
            <person name="Stolte C."/>
            <person name="Sykes S."/>
            <person name="Wortman J."/>
            <person name="Nusbaum C."/>
            <person name="Birren B."/>
        </authorList>
    </citation>
    <scope>NUCLEOTIDE SEQUENCE</scope>
    <source>
        <strain evidence="10">ACB1</strain>
    </source>
</reference>
<dbReference type="InterPro" id="IPR015424">
    <property type="entry name" value="PyrdxlP-dep_Trfase"/>
</dbReference>
<dbReference type="HOGENOM" id="CLU_003433_2_5_9"/>
<evidence type="ECO:0000256" key="2">
    <source>
        <dbReference type="ARBA" id="ARBA00010447"/>
    </source>
</evidence>
<organism evidence="10 11">
    <name type="scientific">Oribacterium parvum ACB1</name>
    <dbReference type="NCBI Taxonomy" id="796943"/>
    <lineage>
        <taxon>Bacteria</taxon>
        <taxon>Bacillati</taxon>
        <taxon>Bacillota</taxon>
        <taxon>Clostridia</taxon>
        <taxon>Lachnospirales</taxon>
        <taxon>Lachnospiraceae</taxon>
        <taxon>Oribacterium</taxon>
    </lineage>
</organism>
<gene>
    <name evidence="10" type="ORF">HMPREF9625_00615</name>
</gene>
<dbReference type="PATRIC" id="fig|796943.3.peg.1011"/>
<accession>G9WMN2</accession>
<evidence type="ECO:0000313" key="10">
    <source>
        <dbReference type="EMBL" id="EHL11785.1"/>
    </source>
</evidence>
<dbReference type="InterPro" id="IPR020578">
    <property type="entry name" value="Aminotrans_V_PyrdxlP_BS"/>
</dbReference>
<dbReference type="GO" id="GO:0031071">
    <property type="term" value="F:cysteine desulfurase activity"/>
    <property type="evidence" value="ECO:0007669"/>
    <property type="project" value="UniProtKB-UniRule"/>
</dbReference>
<dbReference type="SUPFAM" id="SSF53383">
    <property type="entry name" value="PLP-dependent transferases"/>
    <property type="match status" value="1"/>
</dbReference>
<evidence type="ECO:0000256" key="8">
    <source>
        <dbReference type="RuleBase" id="RU004506"/>
    </source>
</evidence>
<evidence type="ECO:0000256" key="1">
    <source>
        <dbReference type="ARBA" id="ARBA00001933"/>
    </source>
</evidence>
<keyword evidence="5 8" id="KW-0663">Pyridoxal phosphate</keyword>
<comment type="similarity">
    <text evidence="2 8">Belongs to the class-V pyridoxal-phosphate-dependent aminotransferase family. Csd subfamily.</text>
</comment>
<evidence type="ECO:0000256" key="6">
    <source>
        <dbReference type="ARBA" id="ARBA00050776"/>
    </source>
</evidence>